<evidence type="ECO:0000256" key="2">
    <source>
        <dbReference type="ARBA" id="ARBA00022448"/>
    </source>
</evidence>
<dbReference type="PROSITE" id="PS50893">
    <property type="entry name" value="ABC_TRANSPORTER_2"/>
    <property type="match status" value="1"/>
</dbReference>
<evidence type="ECO:0000256" key="5">
    <source>
        <dbReference type="SAM" id="MobiDB-lite"/>
    </source>
</evidence>
<dbReference type="Pfam" id="PF00005">
    <property type="entry name" value="ABC_tran"/>
    <property type="match status" value="1"/>
</dbReference>
<proteinExistence type="inferred from homology"/>
<evidence type="ECO:0000256" key="3">
    <source>
        <dbReference type="ARBA" id="ARBA00022741"/>
    </source>
</evidence>
<dbReference type="InterPro" id="IPR003593">
    <property type="entry name" value="AAA+_ATPase"/>
</dbReference>
<keyword evidence="4" id="KW-0067">ATP-binding</keyword>
<dbReference type="PANTHER" id="PTHR43335:SF4">
    <property type="entry name" value="ABC TRANSPORTER, ATP-BINDING PROTEIN"/>
    <property type="match status" value="1"/>
</dbReference>
<dbReference type="AlphaFoldDB" id="A0A1T4R6B6"/>
<evidence type="ECO:0000259" key="6">
    <source>
        <dbReference type="PROSITE" id="PS50893"/>
    </source>
</evidence>
<dbReference type="Proteomes" id="UP000190637">
    <property type="component" value="Unassembled WGS sequence"/>
</dbReference>
<feature type="domain" description="ABC transporter" evidence="6">
    <location>
        <begin position="9"/>
        <end position="232"/>
    </location>
</feature>
<gene>
    <name evidence="7" type="ORF">SAMN02745673_02542</name>
</gene>
<dbReference type="EMBL" id="FUWS01000006">
    <property type="protein sequence ID" value="SKA11208.1"/>
    <property type="molecule type" value="Genomic_DNA"/>
</dbReference>
<dbReference type="CDD" id="cd00267">
    <property type="entry name" value="ABC_ATPase"/>
    <property type="match status" value="1"/>
</dbReference>
<evidence type="ECO:0000313" key="7">
    <source>
        <dbReference type="EMBL" id="SKA11208.1"/>
    </source>
</evidence>
<evidence type="ECO:0000256" key="1">
    <source>
        <dbReference type="ARBA" id="ARBA00005417"/>
    </source>
</evidence>
<evidence type="ECO:0000313" key="8">
    <source>
        <dbReference type="Proteomes" id="UP000190637"/>
    </source>
</evidence>
<dbReference type="GO" id="GO:0016887">
    <property type="term" value="F:ATP hydrolysis activity"/>
    <property type="evidence" value="ECO:0007669"/>
    <property type="project" value="InterPro"/>
</dbReference>
<protein>
    <submittedName>
        <fullName evidence="7">ABC-type multidrug transport system, ATPase component</fullName>
    </submittedName>
</protein>
<dbReference type="SMART" id="SM00382">
    <property type="entry name" value="AAA"/>
    <property type="match status" value="1"/>
</dbReference>
<sequence length="234" mass="24847">MRFATGARVQAHELSLRTGRGWVYRDVDLTAAPGSLTALQAESGGGRTALLLTLGGRMRPSSGSARVDGHELPGAEAKVRGIAALGLSDGVNDLDGRLRVREHLRERLHLRLRPARRSLTRAALRAAGLDDLDTARPVGGLSAEERRRLGVALALVDEPRLLLVDDADRGLPHDRQRELWRTLRELADGGLTVIAACADAGAAHDLADVVALGRPGDDPATRPADGSETGEARP</sequence>
<comment type="similarity">
    <text evidence="1">Belongs to the ABC transporter superfamily.</text>
</comment>
<dbReference type="InterPro" id="IPR003439">
    <property type="entry name" value="ABC_transporter-like_ATP-bd"/>
</dbReference>
<dbReference type="GO" id="GO:0005524">
    <property type="term" value="F:ATP binding"/>
    <property type="evidence" value="ECO:0007669"/>
    <property type="project" value="UniProtKB-KW"/>
</dbReference>
<dbReference type="InterPro" id="IPR027417">
    <property type="entry name" value="P-loop_NTPase"/>
</dbReference>
<evidence type="ECO:0000256" key="4">
    <source>
        <dbReference type="ARBA" id="ARBA00022840"/>
    </source>
</evidence>
<dbReference type="STRING" id="1122192.SAMN02745673_02542"/>
<keyword evidence="3" id="KW-0547">Nucleotide-binding</keyword>
<keyword evidence="8" id="KW-1185">Reference proteome</keyword>
<dbReference type="RefSeq" id="WP_078761852.1">
    <property type="nucleotide sequence ID" value="NZ_FUWS01000006.1"/>
</dbReference>
<keyword evidence="2" id="KW-0813">Transport</keyword>
<reference evidence="7 8" key="1">
    <citation type="submission" date="2017-02" db="EMBL/GenBank/DDBJ databases">
        <authorList>
            <person name="Peterson S.W."/>
        </authorList>
    </citation>
    <scope>NUCLEOTIDE SEQUENCE [LARGE SCALE GENOMIC DNA]</scope>
    <source>
        <strain evidence="7 8">DSM 45154</strain>
    </source>
</reference>
<organism evidence="7 8">
    <name type="scientific">Marinactinospora thermotolerans DSM 45154</name>
    <dbReference type="NCBI Taxonomy" id="1122192"/>
    <lineage>
        <taxon>Bacteria</taxon>
        <taxon>Bacillati</taxon>
        <taxon>Actinomycetota</taxon>
        <taxon>Actinomycetes</taxon>
        <taxon>Streptosporangiales</taxon>
        <taxon>Nocardiopsidaceae</taxon>
        <taxon>Marinactinospora</taxon>
    </lineage>
</organism>
<dbReference type="SUPFAM" id="SSF52540">
    <property type="entry name" value="P-loop containing nucleoside triphosphate hydrolases"/>
    <property type="match status" value="1"/>
</dbReference>
<dbReference type="Gene3D" id="3.40.50.300">
    <property type="entry name" value="P-loop containing nucleotide triphosphate hydrolases"/>
    <property type="match status" value="1"/>
</dbReference>
<dbReference type="PANTHER" id="PTHR43335">
    <property type="entry name" value="ABC TRANSPORTER, ATP-BINDING PROTEIN"/>
    <property type="match status" value="1"/>
</dbReference>
<accession>A0A1T4R6B6</accession>
<name>A0A1T4R6B6_9ACTN</name>
<dbReference type="OrthoDB" id="3243210at2"/>
<feature type="region of interest" description="Disordered" evidence="5">
    <location>
        <begin position="214"/>
        <end position="234"/>
    </location>
</feature>